<evidence type="ECO:0000256" key="3">
    <source>
        <dbReference type="ARBA" id="ARBA00022801"/>
    </source>
</evidence>
<keyword evidence="3" id="KW-0378">Hydrolase</keyword>
<dbReference type="PANTHER" id="PTHR43270">
    <property type="entry name" value="BETA-ALA-HIS DIPEPTIDASE"/>
    <property type="match status" value="1"/>
</dbReference>
<dbReference type="Gene3D" id="3.30.70.360">
    <property type="match status" value="1"/>
</dbReference>
<dbReference type="Proteomes" id="UP000823863">
    <property type="component" value="Unassembled WGS sequence"/>
</dbReference>
<reference evidence="5" key="1">
    <citation type="journal article" date="2021" name="PeerJ">
        <title>Extensive microbial diversity within the chicken gut microbiome revealed by metagenomics and culture.</title>
        <authorList>
            <person name="Gilroy R."/>
            <person name="Ravi A."/>
            <person name="Getino M."/>
            <person name="Pursley I."/>
            <person name="Horton D.L."/>
            <person name="Alikhan N.F."/>
            <person name="Baker D."/>
            <person name="Gharbi K."/>
            <person name="Hall N."/>
            <person name="Watson M."/>
            <person name="Adriaenssens E.M."/>
            <person name="Foster-Nyarko E."/>
            <person name="Jarju S."/>
            <person name="Secka A."/>
            <person name="Antonio M."/>
            <person name="Oren A."/>
            <person name="Chaudhuri R.R."/>
            <person name="La Ragione R."/>
            <person name="Hildebrand F."/>
            <person name="Pallen M.J."/>
        </authorList>
    </citation>
    <scope>NUCLEOTIDE SEQUENCE</scope>
    <source>
        <strain evidence="5">CHK198-12963</strain>
    </source>
</reference>
<organism evidence="5 6">
    <name type="scientific">Candidatus Enterocloster excrementigallinarum</name>
    <dbReference type="NCBI Taxonomy" id="2838558"/>
    <lineage>
        <taxon>Bacteria</taxon>
        <taxon>Bacillati</taxon>
        <taxon>Bacillota</taxon>
        <taxon>Clostridia</taxon>
        <taxon>Lachnospirales</taxon>
        <taxon>Lachnospiraceae</taxon>
        <taxon>Enterocloster</taxon>
    </lineage>
</organism>
<dbReference type="PANTHER" id="PTHR43270:SF8">
    <property type="entry name" value="DI- AND TRIPEPTIDASE DUG2-RELATED"/>
    <property type="match status" value="1"/>
</dbReference>
<dbReference type="Pfam" id="PF01546">
    <property type="entry name" value="Peptidase_M20"/>
    <property type="match status" value="1"/>
</dbReference>
<reference evidence="5" key="2">
    <citation type="submission" date="2021-04" db="EMBL/GenBank/DDBJ databases">
        <authorList>
            <person name="Gilroy R."/>
        </authorList>
    </citation>
    <scope>NUCLEOTIDE SEQUENCE</scope>
    <source>
        <strain evidence="5">CHK198-12963</strain>
    </source>
</reference>
<dbReference type="GO" id="GO:0008233">
    <property type="term" value="F:peptidase activity"/>
    <property type="evidence" value="ECO:0007669"/>
    <property type="project" value="UniProtKB-KW"/>
</dbReference>
<dbReference type="Gene3D" id="3.40.630.10">
    <property type="entry name" value="Zn peptidases"/>
    <property type="match status" value="1"/>
</dbReference>
<evidence type="ECO:0000256" key="1">
    <source>
        <dbReference type="ARBA" id="ARBA00022670"/>
    </source>
</evidence>
<accession>A0A9D2PWR2</accession>
<comment type="caution">
    <text evidence="5">The sequence shown here is derived from an EMBL/GenBank/DDBJ whole genome shotgun (WGS) entry which is preliminary data.</text>
</comment>
<dbReference type="AlphaFoldDB" id="A0A9D2PWR2"/>
<keyword evidence="1" id="KW-0645">Protease</keyword>
<dbReference type="InterPro" id="IPR011650">
    <property type="entry name" value="Peptidase_M20_dimer"/>
</dbReference>
<protein>
    <submittedName>
        <fullName evidence="5">M20/M25/M40 family metallo-hydrolase</fullName>
    </submittedName>
</protein>
<dbReference type="SUPFAM" id="SSF53187">
    <property type="entry name" value="Zn-dependent exopeptidases"/>
    <property type="match status" value="1"/>
</dbReference>
<dbReference type="InterPro" id="IPR051458">
    <property type="entry name" value="Cyt/Met_Dipeptidase"/>
</dbReference>
<sequence>MNLEQFEEKLKKYVQANEQDLIQSLAWLVAQPSVSSTGEGVLDCCEMLMNRMKEMGLEVEQAPVEPHPAIIGRWGHDPSKKTVMIYAHYDVQPQGELELWRTPPFEPVIKDGVMYGRGTADNKGPLMAHLNAIDFWLKEYGDLPVNLLLIFEGSEESNSEGLPEYLREHKEELQADVVFFSDGSKNHNDQPIIALGVKGMLYVELVLTTINRDLHSQYAPVLPSAAWELVHLLNKLKTEDGVVHIPEFYDDIQKPTERELEIYRQLPNVEKDLEKSYGVSPIYPKEKGYYLQLNNTPSFNISGIYSGHVGPGTATVLTSKATAKIDMRLVVSQDGNKILENLKAYIKELGYDNVEVICHGVTEPSKTPTTTPYLPPIEKATEDIFGKYMIYPNRPSTAPDYLWTNILGLPAIQVRWCDASSDNHAPNEHLTLSNYLKGIELTASVFKVISEMEP</sequence>
<dbReference type="Pfam" id="PF07687">
    <property type="entry name" value="M20_dimer"/>
    <property type="match status" value="1"/>
</dbReference>
<evidence type="ECO:0000313" key="5">
    <source>
        <dbReference type="EMBL" id="HJC67789.1"/>
    </source>
</evidence>
<dbReference type="GO" id="GO:0006508">
    <property type="term" value="P:proteolysis"/>
    <property type="evidence" value="ECO:0007669"/>
    <property type="project" value="UniProtKB-KW"/>
</dbReference>
<evidence type="ECO:0000256" key="2">
    <source>
        <dbReference type="ARBA" id="ARBA00022723"/>
    </source>
</evidence>
<dbReference type="GO" id="GO:0046872">
    <property type="term" value="F:metal ion binding"/>
    <property type="evidence" value="ECO:0007669"/>
    <property type="project" value="UniProtKB-KW"/>
</dbReference>
<name>A0A9D2PWR2_9FIRM</name>
<gene>
    <name evidence="5" type="ORF">H9931_13940</name>
</gene>
<dbReference type="EMBL" id="DWWB01000085">
    <property type="protein sequence ID" value="HJC67789.1"/>
    <property type="molecule type" value="Genomic_DNA"/>
</dbReference>
<evidence type="ECO:0000259" key="4">
    <source>
        <dbReference type="Pfam" id="PF07687"/>
    </source>
</evidence>
<evidence type="ECO:0000313" key="6">
    <source>
        <dbReference type="Proteomes" id="UP000823863"/>
    </source>
</evidence>
<keyword evidence="2" id="KW-0479">Metal-binding</keyword>
<proteinExistence type="predicted"/>
<feature type="domain" description="Peptidase M20 dimerisation" evidence="4">
    <location>
        <begin position="197"/>
        <end position="351"/>
    </location>
</feature>
<dbReference type="InterPro" id="IPR002933">
    <property type="entry name" value="Peptidase_M20"/>
</dbReference>